<dbReference type="GO" id="GO:0005634">
    <property type="term" value="C:nucleus"/>
    <property type="evidence" value="ECO:0007669"/>
    <property type="project" value="TreeGrafter"/>
</dbReference>
<reference evidence="4" key="2">
    <citation type="submission" date="2015-01" db="EMBL/GenBank/DDBJ databases">
        <title>Evolutionary Origins and Diversification of the Mycorrhizal Mutualists.</title>
        <authorList>
            <consortium name="DOE Joint Genome Institute"/>
            <consortium name="Mycorrhizal Genomics Consortium"/>
            <person name="Kohler A."/>
            <person name="Kuo A."/>
            <person name="Nagy L.G."/>
            <person name="Floudas D."/>
            <person name="Copeland A."/>
            <person name="Barry K.W."/>
            <person name="Cichocki N."/>
            <person name="Veneault-Fourrey C."/>
            <person name="LaButti K."/>
            <person name="Lindquist E.A."/>
            <person name="Lipzen A."/>
            <person name="Lundell T."/>
            <person name="Morin E."/>
            <person name="Murat C."/>
            <person name="Riley R."/>
            <person name="Ohm R."/>
            <person name="Sun H."/>
            <person name="Tunlid A."/>
            <person name="Henrissat B."/>
            <person name="Grigoriev I.V."/>
            <person name="Hibbett D.S."/>
            <person name="Martin F."/>
        </authorList>
    </citation>
    <scope>NUCLEOTIDE SEQUENCE [LARGE SCALE GENOMIC DNA]</scope>
    <source>
        <strain evidence="4">F 1598</strain>
    </source>
</reference>
<feature type="compositionally biased region" description="Acidic residues" evidence="2">
    <location>
        <begin position="145"/>
        <end position="155"/>
    </location>
</feature>
<dbReference type="InParanoid" id="A0A0C3BF12"/>
<protein>
    <submittedName>
        <fullName evidence="3">Uncharacterized protein</fullName>
    </submittedName>
</protein>
<dbReference type="InterPro" id="IPR025066">
    <property type="entry name" value="CCDC174-like"/>
</dbReference>
<name>A0A0C3BF12_PILCF</name>
<accession>A0A0C3BF12</accession>
<feature type="region of interest" description="Disordered" evidence="2">
    <location>
        <begin position="137"/>
        <end position="166"/>
    </location>
</feature>
<keyword evidence="4" id="KW-1185">Reference proteome</keyword>
<dbReference type="AlphaFoldDB" id="A0A0C3BF12"/>
<keyword evidence="1" id="KW-0175">Coiled coil</keyword>
<dbReference type="EMBL" id="KN832986">
    <property type="protein sequence ID" value="KIM84898.1"/>
    <property type="molecule type" value="Genomic_DNA"/>
</dbReference>
<evidence type="ECO:0000313" key="4">
    <source>
        <dbReference type="Proteomes" id="UP000054166"/>
    </source>
</evidence>
<dbReference type="OrthoDB" id="333551at2759"/>
<dbReference type="HOGENOM" id="CLU_721907_0_0_1"/>
<organism evidence="3 4">
    <name type="scientific">Piloderma croceum (strain F 1598)</name>
    <dbReference type="NCBI Taxonomy" id="765440"/>
    <lineage>
        <taxon>Eukaryota</taxon>
        <taxon>Fungi</taxon>
        <taxon>Dikarya</taxon>
        <taxon>Basidiomycota</taxon>
        <taxon>Agaricomycotina</taxon>
        <taxon>Agaricomycetes</taxon>
        <taxon>Agaricomycetidae</taxon>
        <taxon>Atheliales</taxon>
        <taxon>Atheliaceae</taxon>
        <taxon>Piloderma</taxon>
    </lineage>
</organism>
<dbReference type="STRING" id="765440.A0A0C3BF12"/>
<feature type="compositionally biased region" description="Basic and acidic residues" evidence="2">
    <location>
        <begin position="318"/>
        <end position="336"/>
    </location>
</feature>
<evidence type="ECO:0000256" key="2">
    <source>
        <dbReference type="SAM" id="MobiDB-lite"/>
    </source>
</evidence>
<feature type="compositionally biased region" description="Basic and acidic residues" evidence="2">
    <location>
        <begin position="263"/>
        <end position="295"/>
    </location>
</feature>
<dbReference type="Pfam" id="PF13300">
    <property type="entry name" value="DUF4078"/>
    <property type="match status" value="1"/>
</dbReference>
<evidence type="ECO:0000256" key="1">
    <source>
        <dbReference type="ARBA" id="ARBA00023054"/>
    </source>
</evidence>
<sequence>MPPKNKAKAAGISASSFFDLKAELGKQEDEFAKNKVAGKKNAMIVGGVKRPDKKPTIWARPNKGVNARAARDIELEAISKPTLESARAALERKAKIYDKLRKGKTGGLNDAQYDALLVDVSIRIILKDQLTDCLQFDSMGPPDAFEPDSEDEDESLTVPKPLEDDLDDPIVEYEDEFGRMRTARRSEVPRALVPDSQPDDEDEDIVIRNPVNHFPIYEPSAERVAAIAEAHSEANNPLGVHYDASAEVRAKGAGFYQFSGDEEERRRQMEELKMAREETERTRKDVGAVDMKPGEVEGMQEGEEGEGIGSGTKAGKSRAMEKRKRELEDRRRMVDAKRRKVKPVGAEEEGQSTANVPIFKAGHEDLEAPAPIFEIASTSTAASLDPFAALETQANSVDMKGKGKRKERVANDPRHAADDFLAQLEREMLGGHSTGKGR</sequence>
<dbReference type="Proteomes" id="UP000054166">
    <property type="component" value="Unassembled WGS sequence"/>
</dbReference>
<dbReference type="PANTHER" id="PTHR15885">
    <property type="entry name" value="COILED-COIL DOMAIN-CONTAINING PROTEIN 174"/>
    <property type="match status" value="1"/>
</dbReference>
<evidence type="ECO:0000313" key="3">
    <source>
        <dbReference type="EMBL" id="KIM84898.1"/>
    </source>
</evidence>
<feature type="region of interest" description="Disordered" evidence="2">
    <location>
        <begin position="261"/>
        <end position="356"/>
    </location>
</feature>
<proteinExistence type="predicted"/>
<reference evidence="3 4" key="1">
    <citation type="submission" date="2014-04" db="EMBL/GenBank/DDBJ databases">
        <authorList>
            <consortium name="DOE Joint Genome Institute"/>
            <person name="Kuo A."/>
            <person name="Tarkka M."/>
            <person name="Buscot F."/>
            <person name="Kohler A."/>
            <person name="Nagy L.G."/>
            <person name="Floudas D."/>
            <person name="Copeland A."/>
            <person name="Barry K.W."/>
            <person name="Cichocki N."/>
            <person name="Veneault-Fourrey C."/>
            <person name="LaButti K."/>
            <person name="Lindquist E.A."/>
            <person name="Lipzen A."/>
            <person name="Lundell T."/>
            <person name="Morin E."/>
            <person name="Murat C."/>
            <person name="Sun H."/>
            <person name="Tunlid A."/>
            <person name="Henrissat B."/>
            <person name="Grigoriev I.V."/>
            <person name="Hibbett D.S."/>
            <person name="Martin F."/>
            <person name="Nordberg H.P."/>
            <person name="Cantor M.N."/>
            <person name="Hua S.X."/>
        </authorList>
    </citation>
    <scope>NUCLEOTIDE SEQUENCE [LARGE SCALE GENOMIC DNA]</scope>
    <source>
        <strain evidence="3 4">F 1598</strain>
    </source>
</reference>
<gene>
    <name evidence="3" type="ORF">PILCRDRAFT_5927</name>
</gene>
<dbReference type="PANTHER" id="PTHR15885:SF1">
    <property type="entry name" value="COILED-COIL DOMAIN-CONTAINING PROTEIN 174"/>
    <property type="match status" value="1"/>
</dbReference>